<dbReference type="AlphaFoldDB" id="Q4S764"/>
<reference evidence="1" key="2">
    <citation type="submission" date="2004-02" db="EMBL/GenBank/DDBJ databases">
        <authorList>
            <consortium name="Genoscope"/>
            <consortium name="Whitehead Institute Centre for Genome Research"/>
        </authorList>
    </citation>
    <scope>NUCLEOTIDE SEQUENCE</scope>
</reference>
<dbReference type="InterPro" id="IPR013783">
    <property type="entry name" value="Ig-like_fold"/>
</dbReference>
<dbReference type="KEGG" id="tng:GSTEN00022959G001"/>
<dbReference type="OrthoDB" id="9940999at2759"/>
<proteinExistence type="predicted"/>
<dbReference type="EMBL" id="CAAE01014721">
    <property type="protein sequence ID" value="CAG03518.1"/>
    <property type="molecule type" value="Genomic_DNA"/>
</dbReference>
<protein>
    <submittedName>
        <fullName evidence="1">Chromosome undetermined SCAF14721, whole genome shotgun sequence</fullName>
    </submittedName>
</protein>
<name>Q4S764_TETNG</name>
<organism evidence="1">
    <name type="scientific">Tetraodon nigroviridis</name>
    <name type="common">Spotted green pufferfish</name>
    <name type="synonym">Chelonodon nigroviridis</name>
    <dbReference type="NCBI Taxonomy" id="99883"/>
    <lineage>
        <taxon>Eukaryota</taxon>
        <taxon>Metazoa</taxon>
        <taxon>Chordata</taxon>
        <taxon>Craniata</taxon>
        <taxon>Vertebrata</taxon>
        <taxon>Euteleostomi</taxon>
        <taxon>Actinopterygii</taxon>
        <taxon>Neopterygii</taxon>
        <taxon>Teleostei</taxon>
        <taxon>Neoteleostei</taxon>
        <taxon>Acanthomorphata</taxon>
        <taxon>Eupercaria</taxon>
        <taxon>Tetraodontiformes</taxon>
        <taxon>Tetradontoidea</taxon>
        <taxon>Tetraodontidae</taxon>
        <taxon>Tetraodon</taxon>
    </lineage>
</organism>
<feature type="non-terminal residue" evidence="1">
    <location>
        <position position="1"/>
    </location>
</feature>
<dbReference type="Gene3D" id="2.60.40.10">
    <property type="entry name" value="Immunoglobulins"/>
    <property type="match status" value="1"/>
</dbReference>
<dbReference type="InterPro" id="IPR036179">
    <property type="entry name" value="Ig-like_dom_sf"/>
</dbReference>
<reference evidence="1" key="1">
    <citation type="journal article" date="2004" name="Nature">
        <title>Genome duplication in the teleost fish Tetraodon nigroviridis reveals the early vertebrate proto-karyotype.</title>
        <authorList>
            <person name="Jaillon O."/>
            <person name="Aury J.-M."/>
            <person name="Brunet F."/>
            <person name="Petit J.-L."/>
            <person name="Stange-Thomann N."/>
            <person name="Mauceli E."/>
            <person name="Bouneau L."/>
            <person name="Fischer C."/>
            <person name="Ozouf-Costaz C."/>
            <person name="Bernot A."/>
            <person name="Nicaud S."/>
            <person name="Jaffe D."/>
            <person name="Fisher S."/>
            <person name="Lutfalla G."/>
            <person name="Dossat C."/>
            <person name="Segurens B."/>
            <person name="Dasilva C."/>
            <person name="Salanoubat M."/>
            <person name="Levy M."/>
            <person name="Boudet N."/>
            <person name="Castellano S."/>
            <person name="Anthouard V."/>
            <person name="Jubin C."/>
            <person name="Castelli V."/>
            <person name="Katinka M."/>
            <person name="Vacherie B."/>
            <person name="Biemont C."/>
            <person name="Skalli Z."/>
            <person name="Cattolico L."/>
            <person name="Poulain J."/>
            <person name="De Berardinis V."/>
            <person name="Cruaud C."/>
            <person name="Duprat S."/>
            <person name="Brottier P."/>
            <person name="Coutanceau J.-P."/>
            <person name="Gouzy J."/>
            <person name="Parra G."/>
            <person name="Lardier G."/>
            <person name="Chapple C."/>
            <person name="McKernan K.J."/>
            <person name="McEwan P."/>
            <person name="Bosak S."/>
            <person name="Kellis M."/>
            <person name="Volff J.-N."/>
            <person name="Guigo R."/>
            <person name="Zody M.C."/>
            <person name="Mesirov J."/>
            <person name="Lindblad-Toh K."/>
            <person name="Birren B."/>
            <person name="Nusbaum C."/>
            <person name="Kahn D."/>
            <person name="Robinson-Rechavi M."/>
            <person name="Laudet V."/>
            <person name="Schachter V."/>
            <person name="Quetier F."/>
            <person name="Saurin W."/>
            <person name="Scarpelli C."/>
            <person name="Wincker P."/>
            <person name="Lander E.S."/>
            <person name="Weissenbach J."/>
            <person name="Roest Crollius H."/>
        </authorList>
    </citation>
    <scope>NUCLEOTIDE SEQUENCE [LARGE SCALE GENOMIC DNA]</scope>
</reference>
<dbReference type="SUPFAM" id="SSF48726">
    <property type="entry name" value="Immunoglobulin"/>
    <property type="match status" value="1"/>
</dbReference>
<evidence type="ECO:0000313" key="1">
    <source>
        <dbReference type="EMBL" id="CAG03518.1"/>
    </source>
</evidence>
<accession>Q4S764</accession>
<gene>
    <name evidence="1" type="ORF">GSTENG00022959001</name>
</gene>
<sequence length="59" mass="6705">GYLTVTIEPLPPVVVGEAVTLKCNFKTDGRLREIVWYRVSKAVHTFHTDKDKMFLASLL</sequence>